<dbReference type="EMBL" id="FOZN01000002">
    <property type="protein sequence ID" value="SFS07401.1"/>
    <property type="molecule type" value="Genomic_DNA"/>
</dbReference>
<comment type="caution">
    <text evidence="4">The sequence shown here is derived from an EMBL/GenBank/DDBJ whole genome shotgun (WGS) entry which is preliminary data.</text>
</comment>
<keyword evidence="2" id="KW-0067">ATP-binding</keyword>
<proteinExistence type="predicted"/>
<dbReference type="GO" id="GO:0004016">
    <property type="term" value="F:adenylate cyclase activity"/>
    <property type="evidence" value="ECO:0007669"/>
    <property type="project" value="TreeGrafter"/>
</dbReference>
<dbReference type="Pfam" id="PF13191">
    <property type="entry name" value="AAA_16"/>
    <property type="match status" value="1"/>
</dbReference>
<evidence type="ECO:0000313" key="5">
    <source>
        <dbReference type="Proteomes" id="UP000198506"/>
    </source>
</evidence>
<dbReference type="PANTHER" id="PTHR16305:SF35">
    <property type="entry name" value="TRANSCRIPTIONAL ACTIVATOR DOMAIN"/>
    <property type="match status" value="1"/>
</dbReference>
<sequence length="758" mass="81959">MAQLPGISPAPAAPEPQAEHHRVRLALSHWLRNASAAGPICLSVDDLQWADADSLRLLEELWSMPEDSPVLWIVTLRDREHLPGTPHAELIERAIQPSGSIVQLALHGLSPVAVEQLMRAEMGDERAGALGAPTIDEVVSATAGNPLYVLTTARHLVDRGAGPVGGTGLTVPPSLASIVAGHLARLSEADRELLEMAAILGEEFDPILVGVASGIRDPRTLDSFLSTAEHFRLLAPHTTGGLRYSFRHALVQAAVLHRIVPSRLAQLHLQAARAAEAHPHVPDRLHMLAHHYARAVHLIGADEAIPHLLAAAAASLQQRAPAVALELYRAAQALLTPESPVEQRCEVHLGLGEAGYRTGADYRAELLTAARLAYGAADLDRLVRAAVANNRGWYSSTAEVDRDRVAVIDAALAMLPSAGEQGYRTERAQLLSLWALENVRDAARREEVLHRSAESLRIAETLDDPDVLGEIMNQRYTVLYATWMDPAGTYDFARSIDAFASSSLNPDLQLRSAVAVAQSAMTMGDIAAADRALERAHRLATELNYPARLWLLGTWLATRTGMRGDLAAAHAQANEHFELGMALEQPDAFTWYLGQQFAFQHASGQLAALAEAVEEHAAPLAKQIPAWRAAYALALTSVERWSEARAIIDDFRAGEFASLPLDVLYLHGLSFLADAAVHLRHIDAAQELYELLLPYEGMLANNATIDAGPVDLRLGTLAALRGDAAAARGHLRAAAAFCRDNDVPLWLEQVTTAQARLQ</sequence>
<dbReference type="GO" id="GO:0005737">
    <property type="term" value="C:cytoplasm"/>
    <property type="evidence" value="ECO:0007669"/>
    <property type="project" value="TreeGrafter"/>
</dbReference>
<gene>
    <name evidence="4" type="ORF">SAMN04487783_0955</name>
</gene>
<feature type="domain" description="Orc1-like AAA ATPase" evidence="3">
    <location>
        <begin position="11"/>
        <end position="73"/>
    </location>
</feature>
<evidence type="ECO:0000256" key="2">
    <source>
        <dbReference type="ARBA" id="ARBA00022840"/>
    </source>
</evidence>
<keyword evidence="5" id="KW-1185">Reference proteome</keyword>
<dbReference type="GO" id="GO:0005524">
    <property type="term" value="F:ATP binding"/>
    <property type="evidence" value="ECO:0007669"/>
    <property type="project" value="UniProtKB-KW"/>
</dbReference>
<evidence type="ECO:0000256" key="1">
    <source>
        <dbReference type="ARBA" id="ARBA00022741"/>
    </source>
</evidence>
<dbReference type="InterPro" id="IPR041664">
    <property type="entry name" value="AAA_16"/>
</dbReference>
<name>A0AA94KZ39_9MICO</name>
<evidence type="ECO:0000259" key="3">
    <source>
        <dbReference type="Pfam" id="PF13191"/>
    </source>
</evidence>
<evidence type="ECO:0000313" key="4">
    <source>
        <dbReference type="EMBL" id="SFS07401.1"/>
    </source>
</evidence>
<reference evidence="4 5" key="1">
    <citation type="submission" date="2016-10" db="EMBL/GenBank/DDBJ databases">
        <authorList>
            <person name="Varghese N."/>
            <person name="Submissions S."/>
        </authorList>
    </citation>
    <scope>NUCLEOTIDE SEQUENCE [LARGE SCALE GENOMIC DNA]</scope>
    <source>
        <strain evidence="4 5">IAM 15147</strain>
    </source>
</reference>
<accession>A0AA94KZ39</accession>
<protein>
    <submittedName>
        <fullName evidence="4">AAA ATPase domain-containing protein</fullName>
    </submittedName>
</protein>
<dbReference type="Proteomes" id="UP000198506">
    <property type="component" value="Unassembled WGS sequence"/>
</dbReference>
<keyword evidence="1" id="KW-0547">Nucleotide-binding</keyword>
<organism evidence="4 5">
    <name type="scientific">Agrococcus baldri</name>
    <dbReference type="NCBI Taxonomy" id="153730"/>
    <lineage>
        <taxon>Bacteria</taxon>
        <taxon>Bacillati</taxon>
        <taxon>Actinomycetota</taxon>
        <taxon>Actinomycetes</taxon>
        <taxon>Micrococcales</taxon>
        <taxon>Microbacteriaceae</taxon>
        <taxon>Agrococcus</taxon>
    </lineage>
</organism>
<dbReference type="PANTHER" id="PTHR16305">
    <property type="entry name" value="TESTICULAR SOLUBLE ADENYLYL CYCLASE"/>
    <property type="match status" value="1"/>
</dbReference>
<dbReference type="AlphaFoldDB" id="A0AA94KZ39"/>